<evidence type="ECO:0000256" key="1">
    <source>
        <dbReference type="SAM" id="MobiDB-lite"/>
    </source>
</evidence>
<feature type="region of interest" description="Disordered" evidence="1">
    <location>
        <begin position="36"/>
        <end position="64"/>
    </location>
</feature>
<gene>
    <name evidence="2" type="ORF">S01H4_60616</name>
</gene>
<evidence type="ECO:0000313" key="2">
    <source>
        <dbReference type="EMBL" id="GAH05632.1"/>
    </source>
</evidence>
<feature type="compositionally biased region" description="Polar residues" evidence="1">
    <location>
        <begin position="39"/>
        <end position="52"/>
    </location>
</feature>
<protein>
    <submittedName>
        <fullName evidence="2">Uncharacterized protein</fullName>
    </submittedName>
</protein>
<sequence length="64" mass="7303">MKKDGEMYKEVKVPRIAINDDFVELVEWYVNDGTHVEEGTQSSSALSEQRLQLPTPKKDALPQL</sequence>
<proteinExistence type="predicted"/>
<accession>X1CDF3</accession>
<organism evidence="2">
    <name type="scientific">marine sediment metagenome</name>
    <dbReference type="NCBI Taxonomy" id="412755"/>
    <lineage>
        <taxon>unclassified sequences</taxon>
        <taxon>metagenomes</taxon>
        <taxon>ecological metagenomes</taxon>
    </lineage>
</organism>
<dbReference type="EMBL" id="BART01035783">
    <property type="protein sequence ID" value="GAH05632.1"/>
    <property type="molecule type" value="Genomic_DNA"/>
</dbReference>
<dbReference type="AlphaFoldDB" id="X1CDF3"/>
<name>X1CDF3_9ZZZZ</name>
<comment type="caution">
    <text evidence="2">The sequence shown here is derived from an EMBL/GenBank/DDBJ whole genome shotgun (WGS) entry which is preliminary data.</text>
</comment>
<reference evidence="2" key="1">
    <citation type="journal article" date="2014" name="Front. Microbiol.">
        <title>High frequency of phylogenetically diverse reductive dehalogenase-homologous genes in deep subseafloor sedimentary metagenomes.</title>
        <authorList>
            <person name="Kawai M."/>
            <person name="Futagami T."/>
            <person name="Toyoda A."/>
            <person name="Takaki Y."/>
            <person name="Nishi S."/>
            <person name="Hori S."/>
            <person name="Arai W."/>
            <person name="Tsubouchi T."/>
            <person name="Morono Y."/>
            <person name="Uchiyama I."/>
            <person name="Ito T."/>
            <person name="Fujiyama A."/>
            <person name="Inagaki F."/>
            <person name="Takami H."/>
        </authorList>
    </citation>
    <scope>NUCLEOTIDE SEQUENCE</scope>
    <source>
        <strain evidence="2">Expedition CK06-06</strain>
    </source>
</reference>